<comment type="caution">
    <text evidence="1">The sequence shown here is derived from an EMBL/GenBank/DDBJ whole genome shotgun (WGS) entry which is preliminary data.</text>
</comment>
<evidence type="ECO:0008006" key="3">
    <source>
        <dbReference type="Google" id="ProtNLM"/>
    </source>
</evidence>
<organism evidence="1 2">
    <name type="scientific">Curvibacter cyanobacteriorum</name>
    <dbReference type="NCBI Taxonomy" id="3026422"/>
    <lineage>
        <taxon>Bacteria</taxon>
        <taxon>Pseudomonadati</taxon>
        <taxon>Pseudomonadota</taxon>
        <taxon>Betaproteobacteria</taxon>
        <taxon>Burkholderiales</taxon>
        <taxon>Comamonadaceae</taxon>
        <taxon>Curvibacter</taxon>
    </lineage>
</organism>
<dbReference type="EMBL" id="JAQSIP010000007">
    <property type="protein sequence ID" value="MDD0839934.1"/>
    <property type="molecule type" value="Genomic_DNA"/>
</dbReference>
<evidence type="ECO:0000313" key="2">
    <source>
        <dbReference type="Proteomes" id="UP001528673"/>
    </source>
</evidence>
<keyword evidence="2" id="KW-1185">Reference proteome</keyword>
<reference evidence="1 2" key="1">
    <citation type="submission" date="2023-02" db="EMBL/GenBank/DDBJ databases">
        <title>Bacterial whole genomic sequence of Curvibacter sp. HBC61.</title>
        <authorList>
            <person name="Le V."/>
            <person name="Ko S.-R."/>
            <person name="Ahn C.-Y."/>
            <person name="Oh H.-M."/>
        </authorList>
    </citation>
    <scope>NUCLEOTIDE SEQUENCE [LARGE SCALE GENOMIC DNA]</scope>
    <source>
        <strain evidence="1 2">HBC61</strain>
    </source>
</reference>
<gene>
    <name evidence="1" type="ORF">PSQ40_15220</name>
</gene>
<accession>A0ABT5N2X9</accession>
<sequence>MAKTRFQGAADIEDEDFKRAFVGDTLVIDCDEIRLVQKGLDSPITYVGPGSIEVGARKGVVVRMVCPRSETDPYDPIKFLKSLNGPQAGVILADEHYYRLEARDVAGDTWLCESGSLERSDRESTVVLSFTSSRITCAAQAPASKDYAFLVFLDELGFPRNTVRTTTVERGGEPWGTQSKWDLSEGVIAGLKITYEGINVEPNRKYSQFVAVAENEVEAPPGFEHRLLEAIRFCTATMATPVLTQVGKDGKRTIELSRARDLNKGLVEPPVPHQNHGPDFFRLFGCYYAHACTHAAGKDYSPLSAKVGGLFSLKGVWVETVVLLLSVAVEKMLNEKEFKRLGKPAADVKAEVDKVLAAVRELELSESMAKRVGGSLNGFKSTSPADRLHALIEAGVLIEDDRTTWKASRNASAHGSFEIEPETFQQVIDTAFRLMAMIYKMAFLCIGYSGSYTNFAVRGWPVHQFDLARYQAALAKPAS</sequence>
<protein>
    <recommendedName>
        <fullName evidence="3">ApeA N-terminal domain-containing protein</fullName>
    </recommendedName>
</protein>
<dbReference type="RefSeq" id="WP_273952585.1">
    <property type="nucleotide sequence ID" value="NZ_JAQSIP010000007.1"/>
</dbReference>
<evidence type="ECO:0000313" key="1">
    <source>
        <dbReference type="EMBL" id="MDD0839934.1"/>
    </source>
</evidence>
<name>A0ABT5N2X9_9BURK</name>
<proteinExistence type="predicted"/>
<dbReference type="Proteomes" id="UP001528673">
    <property type="component" value="Unassembled WGS sequence"/>
</dbReference>